<evidence type="ECO:0000313" key="2">
    <source>
        <dbReference type="EMBL" id="MEQ2250666.1"/>
    </source>
</evidence>
<proteinExistence type="predicted"/>
<reference evidence="2 3" key="1">
    <citation type="submission" date="2021-06" db="EMBL/GenBank/DDBJ databases">
        <authorList>
            <person name="Palmer J.M."/>
        </authorList>
    </citation>
    <scope>NUCLEOTIDE SEQUENCE [LARGE SCALE GENOMIC DNA]</scope>
    <source>
        <strain evidence="3">if_2019</strain>
        <tissue evidence="2">Muscle</tissue>
    </source>
</reference>
<dbReference type="EMBL" id="JAHRIQ010092849">
    <property type="protein sequence ID" value="MEQ2250666.1"/>
    <property type="molecule type" value="Genomic_DNA"/>
</dbReference>
<dbReference type="Proteomes" id="UP001482620">
    <property type="component" value="Unassembled WGS sequence"/>
</dbReference>
<gene>
    <name evidence="2" type="ORF">ILYODFUR_003251</name>
</gene>
<name>A0ABV0UZV9_9TELE</name>
<organism evidence="2 3">
    <name type="scientific">Ilyodon furcidens</name>
    <name type="common">goldbreast splitfin</name>
    <dbReference type="NCBI Taxonomy" id="33524"/>
    <lineage>
        <taxon>Eukaryota</taxon>
        <taxon>Metazoa</taxon>
        <taxon>Chordata</taxon>
        <taxon>Craniata</taxon>
        <taxon>Vertebrata</taxon>
        <taxon>Euteleostomi</taxon>
        <taxon>Actinopterygii</taxon>
        <taxon>Neopterygii</taxon>
        <taxon>Teleostei</taxon>
        <taxon>Neoteleostei</taxon>
        <taxon>Acanthomorphata</taxon>
        <taxon>Ovalentaria</taxon>
        <taxon>Atherinomorphae</taxon>
        <taxon>Cyprinodontiformes</taxon>
        <taxon>Goodeidae</taxon>
        <taxon>Ilyodon</taxon>
    </lineage>
</organism>
<feature type="compositionally biased region" description="Low complexity" evidence="1">
    <location>
        <begin position="62"/>
        <end position="73"/>
    </location>
</feature>
<feature type="region of interest" description="Disordered" evidence="1">
    <location>
        <begin position="62"/>
        <end position="104"/>
    </location>
</feature>
<protein>
    <submittedName>
        <fullName evidence="2">Uncharacterized protein</fullName>
    </submittedName>
</protein>
<comment type="caution">
    <text evidence="2">The sequence shown here is derived from an EMBL/GenBank/DDBJ whole genome shotgun (WGS) entry which is preliminary data.</text>
</comment>
<evidence type="ECO:0000313" key="3">
    <source>
        <dbReference type="Proteomes" id="UP001482620"/>
    </source>
</evidence>
<keyword evidence="3" id="KW-1185">Reference proteome</keyword>
<accession>A0ABV0UZV9</accession>
<evidence type="ECO:0000256" key="1">
    <source>
        <dbReference type="SAM" id="MobiDB-lite"/>
    </source>
</evidence>
<sequence>MSRRINWVSNHDCVVKHIATGRKVWTALVTGTEIDRKTEKRREMPTVEIKTRITSKCIFSCSDCSSVSPVSPESDNKTDPDSIIAKNVPAGGMPPVSLLKEQYT</sequence>